<reference evidence="2 3" key="1">
    <citation type="submission" date="2020-06" db="EMBL/GenBank/DDBJ databases">
        <title>Complete genome of Azosprillum oryzae KACC14407.</title>
        <authorList>
            <person name="Kim M."/>
            <person name="Park Y.-J."/>
            <person name="Shin J.-H."/>
        </authorList>
    </citation>
    <scope>NUCLEOTIDE SEQUENCE [LARGE SCALE GENOMIC DNA]</scope>
    <source>
        <strain evidence="2 3">KACC 14407</strain>
    </source>
</reference>
<dbReference type="KEGG" id="aoz:HUE56_15590"/>
<protein>
    <submittedName>
        <fullName evidence="2">Uncharacterized protein</fullName>
    </submittedName>
</protein>
<dbReference type="AlphaFoldDB" id="A0A6N1AJP7"/>
<gene>
    <name evidence="2" type="ORF">HUE56_15590</name>
</gene>
<keyword evidence="3" id="KW-1185">Reference proteome</keyword>
<evidence type="ECO:0000313" key="3">
    <source>
        <dbReference type="Proteomes" id="UP000509702"/>
    </source>
</evidence>
<sequence length="103" mass="10744">MTPGANPYNPQDMAIGPPVDVAVTVETAMPVLVEKRDASGRLLARVGIAAGMLEGPCFFYAEDGETVVSRMMFRAGRPLLPQPPGVPSPFLSGSPVAAGESLF</sequence>
<proteinExistence type="predicted"/>
<dbReference type="Proteomes" id="UP000509702">
    <property type="component" value="Chromosome"/>
</dbReference>
<accession>A0A6N1AJP7</accession>
<evidence type="ECO:0000313" key="2">
    <source>
        <dbReference type="EMBL" id="QKS51866.1"/>
    </source>
</evidence>
<organism evidence="2 3">
    <name type="scientific">Azospirillum oryzae</name>
    <dbReference type="NCBI Taxonomy" id="286727"/>
    <lineage>
        <taxon>Bacteria</taxon>
        <taxon>Pseudomonadati</taxon>
        <taxon>Pseudomonadota</taxon>
        <taxon>Alphaproteobacteria</taxon>
        <taxon>Rhodospirillales</taxon>
        <taxon>Azospirillaceae</taxon>
        <taxon>Azospirillum</taxon>
    </lineage>
</organism>
<dbReference type="OrthoDB" id="7306860at2"/>
<evidence type="ECO:0000256" key="1">
    <source>
        <dbReference type="SAM" id="MobiDB-lite"/>
    </source>
</evidence>
<dbReference type="RefSeq" id="WP_149198443.1">
    <property type="nucleotide sequence ID" value="NZ_BSOV01000036.1"/>
</dbReference>
<dbReference type="EMBL" id="CP054619">
    <property type="protein sequence ID" value="QKS51866.1"/>
    <property type="molecule type" value="Genomic_DNA"/>
</dbReference>
<name>A0A6N1AJP7_9PROT</name>
<feature type="region of interest" description="Disordered" evidence="1">
    <location>
        <begin position="84"/>
        <end position="103"/>
    </location>
</feature>